<name>A0ACB6SCT9_9PLEO</name>
<protein>
    <submittedName>
        <fullName evidence="1">Uncharacterized protein</fullName>
    </submittedName>
</protein>
<evidence type="ECO:0000313" key="2">
    <source>
        <dbReference type="Proteomes" id="UP000799754"/>
    </source>
</evidence>
<accession>A0ACB6SCT9</accession>
<dbReference type="Proteomes" id="UP000799754">
    <property type="component" value="Unassembled WGS sequence"/>
</dbReference>
<sequence length="136" mass="15124">MAHLAPLCLLFSHMNLVAVPVLKGPELSSTRTSNAATDDDLEDRDFFCDRHSLRTLRPRSSAHFAATPVLFAASSILFFTSRVLARHDSQEHAEKSRALRSRSVRCSLIEKLRGRSRDDVRGSTLSRAEEDVPGCC</sequence>
<organism evidence="1 2">
    <name type="scientific">Macroventuria anomochaeta</name>
    <dbReference type="NCBI Taxonomy" id="301207"/>
    <lineage>
        <taxon>Eukaryota</taxon>
        <taxon>Fungi</taxon>
        <taxon>Dikarya</taxon>
        <taxon>Ascomycota</taxon>
        <taxon>Pezizomycotina</taxon>
        <taxon>Dothideomycetes</taxon>
        <taxon>Pleosporomycetidae</taxon>
        <taxon>Pleosporales</taxon>
        <taxon>Pleosporineae</taxon>
        <taxon>Didymellaceae</taxon>
        <taxon>Macroventuria</taxon>
    </lineage>
</organism>
<gene>
    <name evidence="1" type="ORF">BU25DRAFT_140422</name>
</gene>
<reference evidence="1" key="1">
    <citation type="journal article" date="2020" name="Stud. Mycol.">
        <title>101 Dothideomycetes genomes: a test case for predicting lifestyles and emergence of pathogens.</title>
        <authorList>
            <person name="Haridas S."/>
            <person name="Albert R."/>
            <person name="Binder M."/>
            <person name="Bloem J."/>
            <person name="Labutti K."/>
            <person name="Salamov A."/>
            <person name="Andreopoulos B."/>
            <person name="Baker S."/>
            <person name="Barry K."/>
            <person name="Bills G."/>
            <person name="Bluhm B."/>
            <person name="Cannon C."/>
            <person name="Castanera R."/>
            <person name="Culley D."/>
            <person name="Daum C."/>
            <person name="Ezra D."/>
            <person name="Gonzalez J."/>
            <person name="Henrissat B."/>
            <person name="Kuo A."/>
            <person name="Liang C."/>
            <person name="Lipzen A."/>
            <person name="Lutzoni F."/>
            <person name="Magnuson J."/>
            <person name="Mondo S."/>
            <person name="Nolan M."/>
            <person name="Ohm R."/>
            <person name="Pangilinan J."/>
            <person name="Park H.-J."/>
            <person name="Ramirez L."/>
            <person name="Alfaro M."/>
            <person name="Sun H."/>
            <person name="Tritt A."/>
            <person name="Yoshinaga Y."/>
            <person name="Zwiers L.-H."/>
            <person name="Turgeon B."/>
            <person name="Goodwin S."/>
            <person name="Spatafora J."/>
            <person name="Crous P."/>
            <person name="Grigoriev I."/>
        </authorList>
    </citation>
    <scope>NUCLEOTIDE SEQUENCE</scope>
    <source>
        <strain evidence="1">CBS 525.71</strain>
    </source>
</reference>
<keyword evidence="2" id="KW-1185">Reference proteome</keyword>
<comment type="caution">
    <text evidence="1">The sequence shown here is derived from an EMBL/GenBank/DDBJ whole genome shotgun (WGS) entry which is preliminary data.</text>
</comment>
<proteinExistence type="predicted"/>
<dbReference type="EMBL" id="MU006703">
    <property type="protein sequence ID" value="KAF2632115.1"/>
    <property type="molecule type" value="Genomic_DNA"/>
</dbReference>
<evidence type="ECO:0000313" key="1">
    <source>
        <dbReference type="EMBL" id="KAF2632115.1"/>
    </source>
</evidence>